<evidence type="ECO:0000259" key="1">
    <source>
        <dbReference type="Pfam" id="PF13302"/>
    </source>
</evidence>
<organism evidence="2 3">
    <name type="scientific">Flavobacterium flavipallidum</name>
    <dbReference type="NCBI Taxonomy" id="3139140"/>
    <lineage>
        <taxon>Bacteria</taxon>
        <taxon>Pseudomonadati</taxon>
        <taxon>Bacteroidota</taxon>
        <taxon>Flavobacteriia</taxon>
        <taxon>Flavobacteriales</taxon>
        <taxon>Flavobacteriaceae</taxon>
        <taxon>Flavobacterium</taxon>
    </lineage>
</organism>
<dbReference type="RefSeq" id="WP_341699340.1">
    <property type="nucleotide sequence ID" value="NZ_JBBYHU010000004.1"/>
</dbReference>
<keyword evidence="3" id="KW-1185">Reference proteome</keyword>
<dbReference type="EMBL" id="JBBYHU010000004">
    <property type="protein sequence ID" value="MEL1240094.1"/>
    <property type="molecule type" value="Genomic_DNA"/>
</dbReference>
<dbReference type="SUPFAM" id="SSF55729">
    <property type="entry name" value="Acyl-CoA N-acyltransferases (Nat)"/>
    <property type="match status" value="1"/>
</dbReference>
<dbReference type="InterPro" id="IPR016181">
    <property type="entry name" value="Acyl_CoA_acyltransferase"/>
</dbReference>
<protein>
    <submittedName>
        <fullName evidence="2">GNAT family N-acetyltransferase</fullName>
    </submittedName>
</protein>
<feature type="domain" description="N-acetyltransferase" evidence="1">
    <location>
        <begin position="7"/>
        <end position="139"/>
    </location>
</feature>
<evidence type="ECO:0000313" key="3">
    <source>
        <dbReference type="Proteomes" id="UP001398556"/>
    </source>
</evidence>
<name>A0ABU9HJ05_9FLAO</name>
<reference evidence="2 3" key="1">
    <citation type="submission" date="2024-04" db="EMBL/GenBank/DDBJ databases">
        <title>Flavobacterium sp. DGU99 16S ribosomal RNA gene Genome sequencing and assembly.</title>
        <authorList>
            <person name="Park S."/>
        </authorList>
    </citation>
    <scope>NUCLEOTIDE SEQUENCE [LARGE SCALE GENOMIC DNA]</scope>
    <source>
        <strain evidence="2 3">DGU99</strain>
    </source>
</reference>
<gene>
    <name evidence="2" type="ORF">AAEO59_03435</name>
</gene>
<dbReference type="InterPro" id="IPR000182">
    <property type="entry name" value="GNAT_dom"/>
</dbReference>
<evidence type="ECO:0000313" key="2">
    <source>
        <dbReference type="EMBL" id="MEL1240094.1"/>
    </source>
</evidence>
<dbReference type="Proteomes" id="UP001398556">
    <property type="component" value="Unassembled WGS sequence"/>
</dbReference>
<dbReference type="Gene3D" id="3.40.630.30">
    <property type="match status" value="1"/>
</dbReference>
<comment type="caution">
    <text evidence="2">The sequence shown here is derived from an EMBL/GenBank/DDBJ whole genome shotgun (WGS) entry which is preliminary data.</text>
</comment>
<accession>A0ABU9HJ05</accession>
<dbReference type="Pfam" id="PF13302">
    <property type="entry name" value="Acetyltransf_3"/>
    <property type="match status" value="1"/>
</dbReference>
<proteinExistence type="predicted"/>
<sequence>MISNYNIKLRFVEEKDAAFILELRTDLSKSRFISQTDSDTEKQKEWIKNYKLREEKGEEFYFIASDVNEIDFATYRIYNKKEDTIEIGSFISRPSYNNPINVIKLDIIIKEYVFTVLGYQKLNFEVRKDNKSVVNYHKKFNPVIVNEDELNYYFVLEKEAFFESKIKFQSFLSK</sequence>